<dbReference type="EMBL" id="CAJNOV010007139">
    <property type="protein sequence ID" value="CAF1270411.1"/>
    <property type="molecule type" value="Genomic_DNA"/>
</dbReference>
<feature type="region of interest" description="Disordered" evidence="1">
    <location>
        <begin position="1"/>
        <end position="35"/>
    </location>
</feature>
<dbReference type="Proteomes" id="UP000681720">
    <property type="component" value="Unassembled WGS sequence"/>
</dbReference>
<feature type="region of interest" description="Disordered" evidence="1">
    <location>
        <begin position="50"/>
        <end position="72"/>
    </location>
</feature>
<gene>
    <name evidence="7" type="ORF">BYL167_LOCUS8551</name>
    <name evidence="3" type="ORF">CJN711_LOCUS15447</name>
    <name evidence="6" type="ORF">GIL414_LOCUS3872</name>
    <name evidence="2" type="ORF">KQP761_LOCUS2575</name>
    <name evidence="4" type="ORF">MBJ925_LOCUS29465</name>
    <name evidence="5" type="ORF">SMN809_LOCUS1118</name>
</gene>
<dbReference type="Gene3D" id="1.10.238.10">
    <property type="entry name" value="EF-hand"/>
    <property type="match status" value="1"/>
</dbReference>
<comment type="caution">
    <text evidence="2">The sequence shown here is derived from an EMBL/GenBank/DDBJ whole genome shotgun (WGS) entry which is preliminary data.</text>
</comment>
<dbReference type="InterPro" id="IPR011992">
    <property type="entry name" value="EF-hand-dom_pair"/>
</dbReference>
<dbReference type="EMBL" id="CAJOBH010002363">
    <property type="protein sequence ID" value="CAF3902690.1"/>
    <property type="molecule type" value="Genomic_DNA"/>
</dbReference>
<dbReference type="EMBL" id="CAJOBJ010000883">
    <property type="protein sequence ID" value="CAF3849347.1"/>
    <property type="molecule type" value="Genomic_DNA"/>
</dbReference>
<dbReference type="EMBL" id="CAJOBI010000160">
    <property type="protein sequence ID" value="CAF3799981.1"/>
    <property type="molecule type" value="Genomic_DNA"/>
</dbReference>
<protein>
    <submittedName>
        <fullName evidence="2">Uncharacterized protein</fullName>
    </submittedName>
</protein>
<sequence length="325" mass="37466">MEEIPVEQKQTEANDTTFVVTGPVPSTDETTTNAVQPVAASLVQSLLQEQVDETGDKKKKKKKKGKAGREKELERLTKATKGIFASPEKLNAICERLHSVLKDHKKNLLGVCQILDKTNSSFLPYEQFRLVIKDRLPKMTREDLFVLMKLFENEGFIDYRAMLDQELGNGILQHIVPLTVPPSREIILEKKPPKELKQPFYEPLQLNHPKYVTLYFRLITFDSYNAYPGHIRLTLPDHISVYALSKLVISETDLATRSISIFREKVRSRHGLLDPMRSLEECRLIGTYKDGSHNQQFPIYTLYYDYSPMELRGDCPILKCDYYIK</sequence>
<dbReference type="SUPFAM" id="SSF47473">
    <property type="entry name" value="EF-hand"/>
    <property type="match status" value="1"/>
</dbReference>
<accession>A0A815AFE4</accession>
<evidence type="ECO:0000313" key="5">
    <source>
        <dbReference type="EMBL" id="CAF3799981.1"/>
    </source>
</evidence>
<evidence type="ECO:0000313" key="3">
    <source>
        <dbReference type="EMBL" id="CAF1270411.1"/>
    </source>
</evidence>
<dbReference type="Proteomes" id="UP000663824">
    <property type="component" value="Unassembled WGS sequence"/>
</dbReference>
<organism evidence="2 8">
    <name type="scientific">Rotaria magnacalcarata</name>
    <dbReference type="NCBI Taxonomy" id="392030"/>
    <lineage>
        <taxon>Eukaryota</taxon>
        <taxon>Metazoa</taxon>
        <taxon>Spiralia</taxon>
        <taxon>Gnathifera</taxon>
        <taxon>Rotifera</taxon>
        <taxon>Eurotatoria</taxon>
        <taxon>Bdelloidea</taxon>
        <taxon>Philodinida</taxon>
        <taxon>Philodinidae</taxon>
        <taxon>Rotaria</taxon>
    </lineage>
</organism>
<feature type="compositionally biased region" description="Basic residues" evidence="1">
    <location>
        <begin position="57"/>
        <end position="66"/>
    </location>
</feature>
<dbReference type="EMBL" id="CAJNOW010000160">
    <property type="protein sequence ID" value="CAF1256723.1"/>
    <property type="molecule type" value="Genomic_DNA"/>
</dbReference>
<evidence type="ECO:0000313" key="7">
    <source>
        <dbReference type="EMBL" id="CAF3902690.1"/>
    </source>
</evidence>
<reference evidence="2" key="1">
    <citation type="submission" date="2021-02" db="EMBL/GenBank/DDBJ databases">
        <authorList>
            <person name="Nowell W R."/>
        </authorList>
    </citation>
    <scope>NUCLEOTIDE SEQUENCE</scope>
</reference>
<dbReference type="EMBL" id="CAJNRE010015768">
    <property type="protein sequence ID" value="CAF2140754.1"/>
    <property type="molecule type" value="Genomic_DNA"/>
</dbReference>
<evidence type="ECO:0000256" key="1">
    <source>
        <dbReference type="SAM" id="MobiDB-lite"/>
    </source>
</evidence>
<evidence type="ECO:0000313" key="6">
    <source>
        <dbReference type="EMBL" id="CAF3849347.1"/>
    </source>
</evidence>
<dbReference type="Proteomes" id="UP000681967">
    <property type="component" value="Unassembled WGS sequence"/>
</dbReference>
<evidence type="ECO:0000313" key="2">
    <source>
        <dbReference type="EMBL" id="CAF1256723.1"/>
    </source>
</evidence>
<evidence type="ECO:0000313" key="4">
    <source>
        <dbReference type="EMBL" id="CAF2140754.1"/>
    </source>
</evidence>
<proteinExistence type="predicted"/>
<dbReference type="Proteomes" id="UP000663834">
    <property type="component" value="Unassembled WGS sequence"/>
</dbReference>
<dbReference type="OrthoDB" id="418595at2759"/>
<name>A0A815AFE4_9BILA</name>
<evidence type="ECO:0000313" key="8">
    <source>
        <dbReference type="Proteomes" id="UP000663834"/>
    </source>
</evidence>
<dbReference type="Proteomes" id="UP000676336">
    <property type="component" value="Unassembled WGS sequence"/>
</dbReference>
<dbReference type="AlphaFoldDB" id="A0A815AFE4"/>
<dbReference type="Proteomes" id="UP000663855">
    <property type="component" value="Unassembled WGS sequence"/>
</dbReference>